<evidence type="ECO:0000259" key="4">
    <source>
        <dbReference type="PROSITE" id="PS50238"/>
    </source>
</evidence>
<feature type="region of interest" description="Disordered" evidence="2">
    <location>
        <begin position="936"/>
        <end position="1023"/>
    </location>
</feature>
<keyword evidence="6" id="KW-1185">Reference proteome</keyword>
<dbReference type="Gene3D" id="2.30.42.10">
    <property type="match status" value="1"/>
</dbReference>
<feature type="compositionally biased region" description="Low complexity" evidence="2">
    <location>
        <begin position="340"/>
        <end position="363"/>
    </location>
</feature>
<feature type="compositionally biased region" description="Acidic residues" evidence="2">
    <location>
        <begin position="158"/>
        <end position="168"/>
    </location>
</feature>
<reference evidence="5 6" key="1">
    <citation type="submission" date="2017-06" db="EMBL/GenBank/DDBJ databases">
        <title>A platform for efficient transgenesis in Macrostomum lignano, a flatworm model organism for stem cell research.</title>
        <authorList>
            <person name="Berezikov E."/>
        </authorList>
    </citation>
    <scope>NUCLEOTIDE SEQUENCE [LARGE SCALE GENOMIC DNA]</scope>
    <source>
        <strain evidence="5">DV1</strain>
        <tissue evidence="5">Whole organism</tissue>
    </source>
</reference>
<feature type="compositionally biased region" description="Basic residues" evidence="2">
    <location>
        <begin position="135"/>
        <end position="144"/>
    </location>
</feature>
<dbReference type="Proteomes" id="UP000215902">
    <property type="component" value="Unassembled WGS sequence"/>
</dbReference>
<dbReference type="SUPFAM" id="SSF48350">
    <property type="entry name" value="GTPase activation domain, GAP"/>
    <property type="match status" value="1"/>
</dbReference>
<evidence type="ECO:0000256" key="2">
    <source>
        <dbReference type="SAM" id="MobiDB-lite"/>
    </source>
</evidence>
<dbReference type="STRING" id="282301.A0A267E494"/>
<dbReference type="InterPro" id="IPR050729">
    <property type="entry name" value="Rho-GAP"/>
</dbReference>
<dbReference type="OrthoDB" id="6281275at2759"/>
<keyword evidence="1" id="KW-0343">GTPase activation</keyword>
<feature type="region of interest" description="Disordered" evidence="2">
    <location>
        <begin position="1067"/>
        <end position="1124"/>
    </location>
</feature>
<feature type="domain" description="Rho-GAP" evidence="4">
    <location>
        <begin position="678"/>
        <end position="874"/>
    </location>
</feature>
<feature type="compositionally biased region" description="Low complexity" evidence="2">
    <location>
        <begin position="1069"/>
        <end position="1082"/>
    </location>
</feature>
<dbReference type="Pfam" id="PF00620">
    <property type="entry name" value="RhoGAP"/>
    <property type="match status" value="1"/>
</dbReference>
<dbReference type="InterPro" id="IPR000198">
    <property type="entry name" value="RhoGAP_dom"/>
</dbReference>
<dbReference type="SMART" id="SM00324">
    <property type="entry name" value="RhoGAP"/>
    <property type="match status" value="1"/>
</dbReference>
<dbReference type="PROSITE" id="PS50106">
    <property type="entry name" value="PDZ"/>
    <property type="match status" value="1"/>
</dbReference>
<evidence type="ECO:0000313" key="5">
    <source>
        <dbReference type="EMBL" id="PAA55649.1"/>
    </source>
</evidence>
<dbReference type="InterPro" id="IPR008936">
    <property type="entry name" value="Rho_GTPase_activation_prot"/>
</dbReference>
<feature type="region of interest" description="Disordered" evidence="2">
    <location>
        <begin position="427"/>
        <end position="469"/>
    </location>
</feature>
<feature type="region of interest" description="Disordered" evidence="2">
    <location>
        <begin position="888"/>
        <end position="919"/>
    </location>
</feature>
<feature type="domain" description="PDZ" evidence="3">
    <location>
        <begin position="4"/>
        <end position="89"/>
    </location>
</feature>
<dbReference type="PROSITE" id="PS50238">
    <property type="entry name" value="RHOGAP"/>
    <property type="match status" value="1"/>
</dbReference>
<evidence type="ECO:0008006" key="7">
    <source>
        <dbReference type="Google" id="ProtNLM"/>
    </source>
</evidence>
<evidence type="ECO:0000259" key="3">
    <source>
        <dbReference type="PROSITE" id="PS50106"/>
    </source>
</evidence>
<dbReference type="InterPro" id="IPR036034">
    <property type="entry name" value="PDZ_sf"/>
</dbReference>
<dbReference type="GO" id="GO:0005737">
    <property type="term" value="C:cytoplasm"/>
    <property type="evidence" value="ECO:0007669"/>
    <property type="project" value="TreeGrafter"/>
</dbReference>
<dbReference type="SMART" id="SM00228">
    <property type="entry name" value="PDZ"/>
    <property type="match status" value="1"/>
</dbReference>
<dbReference type="GO" id="GO:0007165">
    <property type="term" value="P:signal transduction"/>
    <property type="evidence" value="ECO:0007669"/>
    <property type="project" value="InterPro"/>
</dbReference>
<feature type="compositionally biased region" description="Basic and acidic residues" evidence="2">
    <location>
        <begin position="957"/>
        <end position="971"/>
    </location>
</feature>
<dbReference type="InterPro" id="IPR001478">
    <property type="entry name" value="PDZ"/>
</dbReference>
<dbReference type="SUPFAM" id="SSF50156">
    <property type="entry name" value="PDZ domain-like"/>
    <property type="match status" value="1"/>
</dbReference>
<evidence type="ECO:0000313" key="6">
    <source>
        <dbReference type="Proteomes" id="UP000215902"/>
    </source>
</evidence>
<comment type="caution">
    <text evidence="5">The sequence shown here is derived from an EMBL/GenBank/DDBJ whole genome shotgun (WGS) entry which is preliminary data.</text>
</comment>
<feature type="compositionally biased region" description="Acidic residues" evidence="2">
    <location>
        <begin position="327"/>
        <end position="339"/>
    </location>
</feature>
<name>A0A267E494_9PLAT</name>
<feature type="compositionally biased region" description="Low complexity" evidence="2">
    <location>
        <begin position="898"/>
        <end position="910"/>
    </location>
</feature>
<organism evidence="5 6">
    <name type="scientific">Macrostomum lignano</name>
    <dbReference type="NCBI Taxonomy" id="282301"/>
    <lineage>
        <taxon>Eukaryota</taxon>
        <taxon>Metazoa</taxon>
        <taxon>Spiralia</taxon>
        <taxon>Lophotrochozoa</taxon>
        <taxon>Platyhelminthes</taxon>
        <taxon>Rhabditophora</taxon>
        <taxon>Macrostomorpha</taxon>
        <taxon>Macrostomida</taxon>
        <taxon>Macrostomidae</taxon>
        <taxon>Macrostomum</taxon>
    </lineage>
</organism>
<gene>
    <name evidence="5" type="ORF">BOX15_Mlig017579g1</name>
</gene>
<dbReference type="PANTHER" id="PTHR23176">
    <property type="entry name" value="RHO/RAC/CDC GTPASE-ACTIVATING PROTEIN"/>
    <property type="match status" value="1"/>
</dbReference>
<dbReference type="GO" id="GO:0005096">
    <property type="term" value="F:GTPase activator activity"/>
    <property type="evidence" value="ECO:0007669"/>
    <property type="project" value="UniProtKB-KW"/>
</dbReference>
<protein>
    <recommendedName>
        <fullName evidence="7">Rho-GAP domain-containing protein</fullName>
    </recommendedName>
</protein>
<dbReference type="EMBL" id="NIVC01002725">
    <property type="protein sequence ID" value="PAA55649.1"/>
    <property type="molecule type" value="Genomic_DNA"/>
</dbReference>
<feature type="compositionally biased region" description="Polar residues" evidence="2">
    <location>
        <begin position="303"/>
        <end position="315"/>
    </location>
</feature>
<sequence length="1124" mass="123054">MEKTIVVTKSPSDASYGISLGLARNQAHNVRVPVASVLPNGPADRAGIAAGDLVTAINGTSPARLTETLLRAVLESSQGSIAFTLLTGPTDFDSGASNGSAGVGISSSSTGSLAMSRSCYDMASSGSISASSTARRSKHSRRRGSAAASNTPTVSVEYVDDGQTDSVEDNPISAEVDAAEGDEAGPRIIRKGRRYTPDRAALATPSPKVVLKRGYSPVLTSTNASSPDLLSAARISGSSRSLQLAARSPISSPMYIREFDEDPIVDVLASGSPTTERQRRHQKQQRQLPQSSSSGGGIYATQPRRSLSKSSTPLQATPAAPICGPGDIDDDDEDGDAEAEGAVVATSASTSAAKPARAARSNSQEVAANRYQLKKQPHQQQQHYRQYYQHGQQQHSIASTPKVQKLKNVLGESTPVVKNALLKAGEQRQQMEQQQKVFSSNERRAQSVEGLDSRLGMSSPPPPPSVDDKQQDINAVFNITIERCPEGKVAASQLPCTFDANLRVDSSSSLTILPVAGSVASKDNSSPQQLYQQQQQQFTIAVGRDSLISYKRKKLRLGTVDWQVTFRHDDDDRCLKSLQERLHNFPKVRQLSQQQQQQQQQQFMLLHSAATAGSLDDASGNSPKQSGLKLFKNFGDRLWRAKDAKQQQQQQPLHLVYNPPRSPEPPAVSAVASGSFGLPLHRCPKGSNGVPLIVQLCCRVIECGAIRREGIYRISGNSRNIEALEAELSKPVQDLNPNCELWLEYNVVASVLKRFLLQLPDPLIPAIYYNEFIVTQKLSDHRNRMLKLHRLLGVMEEHTDHPQHRCHRLTLQYLVNHLGLVSQYSAYNRMQFYNLAMVFAPSLFGQRTQENMLMHSALLIKLTKSIIQFRDWLFTDWEIADQCVPQLSEAEDEASANPTDTDTANPQQQQPPDPEADRRRVREVVHELMTEAKAVAAAAGDDDGSPPSRAAAAQPQYRERDIDAEIDRRLAAESAETAATSREELTATETTDEATDATDAEKDLTDGVEPELSDKQQQQQHDRLLQDVEQLSLTVERLSRESQSNLEHLRHERELVDDRLRKAEADLLDSNSGRLSNSQSSDRLPDPRPSSPDDVDVDLVDDSDHRQHIGKTAGAGRLVSDATV</sequence>
<evidence type="ECO:0000256" key="1">
    <source>
        <dbReference type="ARBA" id="ARBA00022468"/>
    </source>
</evidence>
<dbReference type="Pfam" id="PF17820">
    <property type="entry name" value="PDZ_6"/>
    <property type="match status" value="1"/>
</dbReference>
<dbReference type="PANTHER" id="PTHR23176:SF129">
    <property type="entry name" value="RHO GTPASE ACTIVATING PROTEIN AT 16F, ISOFORM E-RELATED"/>
    <property type="match status" value="1"/>
</dbReference>
<accession>A0A267E494</accession>
<dbReference type="Gene3D" id="1.10.555.10">
    <property type="entry name" value="Rho GTPase activation protein"/>
    <property type="match status" value="1"/>
</dbReference>
<feature type="region of interest" description="Disordered" evidence="2">
    <location>
        <begin position="126"/>
        <end position="193"/>
    </location>
</feature>
<feature type="region of interest" description="Disordered" evidence="2">
    <location>
        <begin position="271"/>
        <end position="363"/>
    </location>
</feature>
<dbReference type="InterPro" id="IPR041489">
    <property type="entry name" value="PDZ_6"/>
</dbReference>
<dbReference type="AlphaFoldDB" id="A0A267E494"/>
<proteinExistence type="predicted"/>